<reference evidence="2" key="1">
    <citation type="submission" date="2016-01" db="EMBL/GenBank/DDBJ databases">
        <authorList>
            <person name="Peeters C."/>
        </authorList>
    </citation>
    <scope>NUCLEOTIDE SEQUENCE [LARGE SCALE GENOMIC DNA]</scope>
    <source>
        <strain evidence="2">LMG 22937</strain>
    </source>
</reference>
<organism evidence="2 3">
    <name type="scientific">Caballeronia terrestris</name>
    <dbReference type="NCBI Taxonomy" id="1226301"/>
    <lineage>
        <taxon>Bacteria</taxon>
        <taxon>Pseudomonadati</taxon>
        <taxon>Pseudomonadota</taxon>
        <taxon>Betaproteobacteria</taxon>
        <taxon>Burkholderiales</taxon>
        <taxon>Burkholderiaceae</taxon>
        <taxon>Caballeronia</taxon>
    </lineage>
</organism>
<evidence type="ECO:0000313" key="3">
    <source>
        <dbReference type="Proteomes" id="UP000054925"/>
    </source>
</evidence>
<comment type="caution">
    <text evidence="2">The sequence shown here is derived from an EMBL/GenBank/DDBJ whole genome shotgun (WGS) entry which is preliminary data.</text>
</comment>
<feature type="domain" description="Asl1-like glycosyl hydrolase catalytic" evidence="1">
    <location>
        <begin position="314"/>
        <end position="379"/>
    </location>
</feature>
<proteinExistence type="predicted"/>
<name>A0A158KJC5_9BURK</name>
<sequence>MAGASSATLAACGGAGEAASSSDSTSVAKAAGRTASPDGATIPSATSITDNAGNTWTLINNHVTKNGASTSTGSPVPMTLLLWYGGVIYAQNSAGSWFKNGSPWTLIGTLDPRAKASAAAAPLFYGMNGHMAWGSGIYNTMSPTSQLALLKDLGVTNYRCDVADVGMATYLANALKGAFSGSGVAILPVINPRSANWDPNGSESAAYSLGYALAVRVTTPLKGLVKYIECGNELDDGMKLSGDGSNFYDWNPAMWPSFRGVIRGMMDGVKAVDSSINCGVNVGIPLAYGALQMLWNGVTPNGTAQGQSGAALVRWDFTTYHWYHSSGDILCGWKNSACLDVLQVLKNSFGKPIWITEWGWTWGKDSGQAAADYVTTALTEYRSLKDKYNIQSVMMYCLIDSDYGLIQADGMTKNPAYAKFKNFVASNPVS</sequence>
<dbReference type="AlphaFoldDB" id="A0A158KJC5"/>
<dbReference type="EMBL" id="FCOL02000060">
    <property type="protein sequence ID" value="SAL81248.1"/>
    <property type="molecule type" value="Genomic_DNA"/>
</dbReference>
<protein>
    <recommendedName>
        <fullName evidence="1">Asl1-like glycosyl hydrolase catalytic domain-containing protein</fullName>
    </recommendedName>
</protein>
<dbReference type="InterPro" id="IPR017853">
    <property type="entry name" value="GH"/>
</dbReference>
<evidence type="ECO:0000313" key="2">
    <source>
        <dbReference type="EMBL" id="SAL81248.1"/>
    </source>
</evidence>
<evidence type="ECO:0000259" key="1">
    <source>
        <dbReference type="Pfam" id="PF11790"/>
    </source>
</evidence>
<dbReference type="Proteomes" id="UP000054925">
    <property type="component" value="Unassembled WGS sequence"/>
</dbReference>
<dbReference type="Gene3D" id="3.20.20.80">
    <property type="entry name" value="Glycosidases"/>
    <property type="match status" value="1"/>
</dbReference>
<gene>
    <name evidence="2" type="ORF">AWB67_05794</name>
</gene>
<accession>A0A158KJC5</accession>
<dbReference type="InterPro" id="IPR024655">
    <property type="entry name" value="Asl1_glyco_hydro_catalytic"/>
</dbReference>
<dbReference type="Pfam" id="PF11790">
    <property type="entry name" value="Glyco_hydro_cc"/>
    <property type="match status" value="1"/>
</dbReference>
<dbReference type="SUPFAM" id="SSF51445">
    <property type="entry name" value="(Trans)glycosidases"/>
    <property type="match status" value="1"/>
</dbReference>
<keyword evidence="3" id="KW-1185">Reference proteome</keyword>